<evidence type="ECO:0000313" key="1">
    <source>
        <dbReference type="EMBL" id="MCT2042497.1"/>
    </source>
</evidence>
<dbReference type="SUPFAM" id="SSF46785">
    <property type="entry name" value="Winged helix' DNA-binding domain"/>
    <property type="match status" value="1"/>
</dbReference>
<dbReference type="Gene3D" id="1.10.10.10">
    <property type="entry name" value="Winged helix-like DNA-binding domain superfamily/Winged helix DNA-binding domain"/>
    <property type="match status" value="1"/>
</dbReference>
<dbReference type="Proteomes" id="UP001525379">
    <property type="component" value="Unassembled WGS sequence"/>
</dbReference>
<accession>A0ABT2HW02</accession>
<name>A0ABT2HW02_9MICO</name>
<dbReference type="Pfam" id="PF13730">
    <property type="entry name" value="HTH_36"/>
    <property type="match status" value="1"/>
</dbReference>
<comment type="caution">
    <text evidence="1">The sequence shown here is derived from an EMBL/GenBank/DDBJ whole genome shotgun (WGS) entry which is preliminary data.</text>
</comment>
<sequence length="108" mass="12057">MKIRDDVKSLDEHGEALHVERPGLTLWAALFPGLSPNERVVLIAVARLIGAGQTETVGVLNDLCEWSGLSQSTVRKHLKQLEHRKIVSVRRLRDADGRLMGMAYGMDR</sequence>
<gene>
    <name evidence="1" type="ORF">M3D15_03995</name>
</gene>
<protein>
    <submittedName>
        <fullName evidence="1">Helix-turn-helix domain-containing protein</fullName>
    </submittedName>
</protein>
<dbReference type="RefSeq" id="WP_260103999.1">
    <property type="nucleotide sequence ID" value="NZ_JALXSQ010000010.1"/>
</dbReference>
<dbReference type="InterPro" id="IPR036390">
    <property type="entry name" value="WH_DNA-bd_sf"/>
</dbReference>
<dbReference type="EMBL" id="JALXSQ010000010">
    <property type="protein sequence ID" value="MCT2042497.1"/>
    <property type="molecule type" value="Genomic_DNA"/>
</dbReference>
<evidence type="ECO:0000313" key="2">
    <source>
        <dbReference type="Proteomes" id="UP001525379"/>
    </source>
</evidence>
<dbReference type="InterPro" id="IPR036388">
    <property type="entry name" value="WH-like_DNA-bd_sf"/>
</dbReference>
<keyword evidence="2" id="KW-1185">Reference proteome</keyword>
<proteinExistence type="predicted"/>
<reference evidence="1 2" key="1">
    <citation type="submission" date="2022-04" db="EMBL/GenBank/DDBJ databases">
        <title>Human microbiome associated bacterial genomes.</title>
        <authorList>
            <person name="Sandstrom S."/>
            <person name="Salamzade R."/>
            <person name="Kalan L.R."/>
        </authorList>
    </citation>
    <scope>NUCLEOTIDE SEQUENCE [LARGE SCALE GENOMIC DNA]</scope>
    <source>
        <strain evidence="2">p3-SID1799</strain>
    </source>
</reference>
<organism evidence="1 2">
    <name type="scientific">Pseudoclavibacter albus</name>
    <dbReference type="NCBI Taxonomy" id="272241"/>
    <lineage>
        <taxon>Bacteria</taxon>
        <taxon>Bacillati</taxon>
        <taxon>Actinomycetota</taxon>
        <taxon>Actinomycetes</taxon>
        <taxon>Micrococcales</taxon>
        <taxon>Microbacteriaceae</taxon>
        <taxon>Pseudoclavibacter</taxon>
    </lineage>
</organism>